<accession>A0A840MEB0</accession>
<dbReference type="AlphaFoldDB" id="A0A840MEB0"/>
<gene>
    <name evidence="2" type="ORF">HNQ59_000883</name>
</gene>
<proteinExistence type="predicted"/>
<keyword evidence="3" id="KW-1185">Reference proteome</keyword>
<organism evidence="2 3">
    <name type="scientific">Chitinivorax tropicus</name>
    <dbReference type="NCBI Taxonomy" id="714531"/>
    <lineage>
        <taxon>Bacteria</taxon>
        <taxon>Pseudomonadati</taxon>
        <taxon>Pseudomonadota</taxon>
        <taxon>Betaproteobacteria</taxon>
        <taxon>Chitinivorax</taxon>
    </lineage>
</organism>
<dbReference type="Proteomes" id="UP000575898">
    <property type="component" value="Unassembled WGS sequence"/>
</dbReference>
<dbReference type="PANTHER" id="PTHR42951">
    <property type="entry name" value="METALLO-BETA-LACTAMASE DOMAIN-CONTAINING"/>
    <property type="match status" value="1"/>
</dbReference>
<evidence type="ECO:0000313" key="3">
    <source>
        <dbReference type="Proteomes" id="UP000575898"/>
    </source>
</evidence>
<reference evidence="2 3" key="1">
    <citation type="submission" date="2020-08" db="EMBL/GenBank/DDBJ databases">
        <title>Genomic Encyclopedia of Type Strains, Phase IV (KMG-IV): sequencing the most valuable type-strain genomes for metagenomic binning, comparative biology and taxonomic classification.</title>
        <authorList>
            <person name="Goeker M."/>
        </authorList>
    </citation>
    <scope>NUCLEOTIDE SEQUENCE [LARGE SCALE GENOMIC DNA]</scope>
    <source>
        <strain evidence="2 3">DSM 27165</strain>
    </source>
</reference>
<feature type="domain" description="Metallo-beta-lactamase" evidence="1">
    <location>
        <begin position="20"/>
        <end position="222"/>
    </location>
</feature>
<keyword evidence="2" id="KW-0378">Hydrolase</keyword>
<dbReference type="EMBL" id="JACHHY010000004">
    <property type="protein sequence ID" value="MBB5017614.1"/>
    <property type="molecule type" value="Genomic_DNA"/>
</dbReference>
<dbReference type="SMART" id="SM00849">
    <property type="entry name" value="Lactamase_B"/>
    <property type="match status" value="1"/>
</dbReference>
<dbReference type="InterPro" id="IPR001279">
    <property type="entry name" value="Metallo-B-lactamas"/>
</dbReference>
<dbReference type="PANTHER" id="PTHR42951:SF17">
    <property type="entry name" value="METALLO-BETA-LACTAMASE DOMAIN-CONTAINING PROTEIN"/>
    <property type="match status" value="1"/>
</dbReference>
<dbReference type="InterPro" id="IPR036866">
    <property type="entry name" value="RibonucZ/Hydroxyglut_hydro"/>
</dbReference>
<dbReference type="Pfam" id="PF00753">
    <property type="entry name" value="Lactamase_B"/>
    <property type="match status" value="1"/>
</dbReference>
<evidence type="ECO:0000259" key="1">
    <source>
        <dbReference type="SMART" id="SM00849"/>
    </source>
</evidence>
<sequence length="303" mass="33716">MTHTKIGWQHPHLAVLGTPEIPLYLIVNQDSATLIEGGLSGMTDRVWQQLHSLLAPYGGIRHLRHWLITHSHYDHCSLLMTLKSRMPWVQVMGSIRTADALQRPSAIEVIRMLDDEASACYQPVPLADRHPLADVPLHVLLPTHALDIGQGMQIRAIPLPGHSVCQQGYYCEALGLLFVSDALGEWQGEGQWLPLVFQDVPAYRRSLACIDQLGAEQIALGHHAILQGPAARLAASQAMAKLHSMQEQALALDATPASQHRLAQQWTTQFGLRSAKVVSPKLHLQSMQRMIQLFRRNELEISV</sequence>
<comment type="caution">
    <text evidence="2">The sequence shown here is derived from an EMBL/GenBank/DDBJ whole genome shotgun (WGS) entry which is preliminary data.</text>
</comment>
<protein>
    <submittedName>
        <fullName evidence="2">Glyoxylase-like metal-dependent hydrolase (Beta-lactamase superfamily II)</fullName>
    </submittedName>
</protein>
<dbReference type="Gene3D" id="3.60.15.10">
    <property type="entry name" value="Ribonuclease Z/Hydroxyacylglutathione hydrolase-like"/>
    <property type="match status" value="1"/>
</dbReference>
<dbReference type="GO" id="GO:0016787">
    <property type="term" value="F:hydrolase activity"/>
    <property type="evidence" value="ECO:0007669"/>
    <property type="project" value="UniProtKB-KW"/>
</dbReference>
<name>A0A840MEB0_9PROT</name>
<dbReference type="RefSeq" id="WP_184035697.1">
    <property type="nucleotide sequence ID" value="NZ_JACHHY010000004.1"/>
</dbReference>
<evidence type="ECO:0000313" key="2">
    <source>
        <dbReference type="EMBL" id="MBB5017614.1"/>
    </source>
</evidence>
<dbReference type="InterPro" id="IPR050855">
    <property type="entry name" value="NDM-1-like"/>
</dbReference>
<dbReference type="SUPFAM" id="SSF56281">
    <property type="entry name" value="Metallo-hydrolase/oxidoreductase"/>
    <property type="match status" value="1"/>
</dbReference>